<evidence type="ECO:0000256" key="4">
    <source>
        <dbReference type="ARBA" id="ARBA00023002"/>
    </source>
</evidence>
<dbReference type="Proteomes" id="UP000180254">
    <property type="component" value="Unassembled WGS sequence"/>
</dbReference>
<proteinExistence type="predicted"/>
<accession>A0A1S1V4F0</accession>
<dbReference type="SUPFAM" id="SSF55124">
    <property type="entry name" value="Nitrite/Sulfite reductase N-terminal domain-like"/>
    <property type="match status" value="2"/>
</dbReference>
<evidence type="ECO:0000256" key="2">
    <source>
        <dbReference type="ARBA" id="ARBA00022617"/>
    </source>
</evidence>
<evidence type="ECO:0000256" key="6">
    <source>
        <dbReference type="ARBA" id="ARBA00023014"/>
    </source>
</evidence>
<protein>
    <submittedName>
        <fullName evidence="9">Sulfite reductase</fullName>
        <ecNumber evidence="9">1.8.7.1</ecNumber>
    </submittedName>
</protein>
<keyword evidence="3" id="KW-0479">Metal-binding</keyword>
<name>A0A1S1V4F0_9FIRM</name>
<dbReference type="AlphaFoldDB" id="A0A1S1V4F0"/>
<dbReference type="InterPro" id="IPR036136">
    <property type="entry name" value="Nit/Sulf_reduc_fer-like_dom_sf"/>
</dbReference>
<evidence type="ECO:0000313" key="10">
    <source>
        <dbReference type="Proteomes" id="UP000180254"/>
    </source>
</evidence>
<dbReference type="GO" id="GO:0046872">
    <property type="term" value="F:metal ion binding"/>
    <property type="evidence" value="ECO:0007669"/>
    <property type="project" value="UniProtKB-KW"/>
</dbReference>
<dbReference type="EC" id="1.8.7.1" evidence="9"/>
<evidence type="ECO:0000256" key="3">
    <source>
        <dbReference type="ARBA" id="ARBA00022723"/>
    </source>
</evidence>
<sequence>MDYSKYIDIYSDKVEEYSELGESILPFKSFGAKSGVYQERCGTSYMVRPRTTGGVIDIDILKAVRDISSRYSDGSIRLSTRQDFQFHKVELFDTVSVMKELERVGLYSIGSGGNTTRNVAASPMSGLQKDEAFDITEYTKIAGEYLSQDENNLALPRKFKVSFSSGERDSGSVTFADIGFLAKVENGKKLFKVYGGGGLGPAARISMVIAESIYASDMLYYLDAMVEFFRAEGDRENRAKARLRHLVKKYGEDEFKSRYASYLEASRQKDLAFKVEEMPEKERPWASKTRVKSVFLEETKQEGIYGVYIHPQGGRLTKETLNTVVEFLESLDHGVELRITNTQSLLLRDLGGREAKDIITLIRKEISDAEIMKSVCCVGADTCRVGINSSQGLLDDIYRELRKLDHKIRRELPKLHISGCPSSCGQHQIGVLSFSGKRKNIDGESRESYAVYFGGHLGYEVEPKFAERYGDILREDIPLFLKSLAKLKYSSGISDIYEFLEEKDSEIRALIEKYGV</sequence>
<dbReference type="InterPro" id="IPR005117">
    <property type="entry name" value="NiRdtase/SiRdtase_haem-b_fer"/>
</dbReference>
<dbReference type="InterPro" id="IPR045854">
    <property type="entry name" value="NO2/SO3_Rdtase_4Fe4S_sf"/>
</dbReference>
<dbReference type="RefSeq" id="WP_071064280.1">
    <property type="nucleotide sequence ID" value="NZ_MKIE01000011.1"/>
</dbReference>
<feature type="domain" description="Nitrite/sulphite reductase 4Fe-4S" evidence="7">
    <location>
        <begin position="113"/>
        <end position="264"/>
    </location>
</feature>
<dbReference type="Gene3D" id="3.90.480.10">
    <property type="entry name" value="Sulfite Reductase Hemoprotein,Domain 2"/>
    <property type="match status" value="1"/>
</dbReference>
<dbReference type="STRING" id="39480.EUAN_20730"/>
<evidence type="ECO:0000256" key="1">
    <source>
        <dbReference type="ARBA" id="ARBA00022485"/>
    </source>
</evidence>
<keyword evidence="5" id="KW-0408">Iron</keyword>
<dbReference type="Gene3D" id="3.30.413.10">
    <property type="entry name" value="Sulfite Reductase Hemoprotein, domain 1"/>
    <property type="match status" value="2"/>
</dbReference>
<evidence type="ECO:0000313" key="9">
    <source>
        <dbReference type="EMBL" id="OHW61533.1"/>
    </source>
</evidence>
<keyword evidence="4 9" id="KW-0560">Oxidoreductase</keyword>
<dbReference type="SUPFAM" id="SSF56014">
    <property type="entry name" value="Nitrite and sulphite reductase 4Fe-4S domain-like"/>
    <property type="match status" value="2"/>
</dbReference>
<dbReference type="PANTHER" id="PTHR32439:SF9">
    <property type="entry name" value="BLR3264 PROTEIN"/>
    <property type="match status" value="1"/>
</dbReference>
<feature type="domain" description="Nitrite/Sulfite reductase ferredoxin-like" evidence="8">
    <location>
        <begin position="40"/>
        <end position="103"/>
    </location>
</feature>
<dbReference type="EMBL" id="MKIE01000011">
    <property type="protein sequence ID" value="OHW61533.1"/>
    <property type="molecule type" value="Genomic_DNA"/>
</dbReference>
<evidence type="ECO:0000256" key="5">
    <source>
        <dbReference type="ARBA" id="ARBA00023004"/>
    </source>
</evidence>
<evidence type="ECO:0000259" key="7">
    <source>
        <dbReference type="Pfam" id="PF01077"/>
    </source>
</evidence>
<keyword evidence="1" id="KW-0004">4Fe-4S</keyword>
<gene>
    <name evidence="9" type="primary">sir</name>
    <name evidence="9" type="ORF">EUAN_20730</name>
</gene>
<organism evidence="9 10">
    <name type="scientific">Andreesenia angusta</name>
    <dbReference type="NCBI Taxonomy" id="39480"/>
    <lineage>
        <taxon>Bacteria</taxon>
        <taxon>Bacillati</taxon>
        <taxon>Bacillota</taxon>
        <taxon>Tissierellia</taxon>
        <taxon>Tissierellales</taxon>
        <taxon>Gottschalkiaceae</taxon>
        <taxon>Andreesenia</taxon>
    </lineage>
</organism>
<keyword evidence="6" id="KW-0411">Iron-sulfur</keyword>
<reference evidence="9 10" key="1">
    <citation type="submission" date="2016-09" db="EMBL/GenBank/DDBJ databases">
        <title>Genome sequence of Eubacterium angustum.</title>
        <authorList>
            <person name="Poehlein A."/>
            <person name="Daniel R."/>
        </authorList>
    </citation>
    <scope>NUCLEOTIDE SEQUENCE [LARGE SCALE GENOMIC DNA]</scope>
    <source>
        <strain evidence="9 10">DSM 1989</strain>
    </source>
</reference>
<comment type="caution">
    <text evidence="9">The sequence shown here is derived from an EMBL/GenBank/DDBJ whole genome shotgun (WGS) entry which is preliminary data.</text>
</comment>
<dbReference type="PANTHER" id="PTHR32439">
    <property type="entry name" value="FERREDOXIN--NITRITE REDUCTASE, CHLOROPLASTIC"/>
    <property type="match status" value="1"/>
</dbReference>
<dbReference type="GO" id="GO:0020037">
    <property type="term" value="F:heme binding"/>
    <property type="evidence" value="ECO:0007669"/>
    <property type="project" value="InterPro"/>
</dbReference>
<dbReference type="Pfam" id="PF03460">
    <property type="entry name" value="NIR_SIR_ferr"/>
    <property type="match status" value="2"/>
</dbReference>
<dbReference type="InterPro" id="IPR051329">
    <property type="entry name" value="NIR_SIR_4Fe-4S"/>
</dbReference>
<keyword evidence="2" id="KW-0349">Heme</keyword>
<evidence type="ECO:0000259" key="8">
    <source>
        <dbReference type="Pfam" id="PF03460"/>
    </source>
</evidence>
<dbReference type="GO" id="GO:0050311">
    <property type="term" value="F:sulfite reductase (ferredoxin) activity"/>
    <property type="evidence" value="ECO:0007669"/>
    <property type="project" value="UniProtKB-EC"/>
</dbReference>
<dbReference type="GO" id="GO:0051539">
    <property type="term" value="F:4 iron, 4 sulfur cluster binding"/>
    <property type="evidence" value="ECO:0007669"/>
    <property type="project" value="UniProtKB-KW"/>
</dbReference>
<dbReference type="Pfam" id="PF01077">
    <property type="entry name" value="NIR_SIR"/>
    <property type="match status" value="1"/>
</dbReference>
<feature type="domain" description="Nitrite/Sulfite reductase ferredoxin-like" evidence="8">
    <location>
        <begin position="300"/>
        <end position="360"/>
    </location>
</feature>
<keyword evidence="10" id="KW-1185">Reference proteome</keyword>
<dbReference type="InterPro" id="IPR006067">
    <property type="entry name" value="NO2/SO3_Rdtase_4Fe4S_dom"/>
</dbReference>